<evidence type="ECO:0000256" key="4">
    <source>
        <dbReference type="ARBA" id="ARBA00022741"/>
    </source>
</evidence>
<dbReference type="Gene3D" id="3.40.50.10330">
    <property type="entry name" value="Probable inorganic polyphosphate/atp-NAD kinase, domain 1"/>
    <property type="match status" value="1"/>
</dbReference>
<keyword evidence="11" id="KW-1185">Reference proteome</keyword>
<evidence type="ECO:0000256" key="3">
    <source>
        <dbReference type="ARBA" id="ARBA00022679"/>
    </source>
</evidence>
<gene>
    <name evidence="10" type="ORF">BITS_1382</name>
</gene>
<sequence>MEKERRTVAVVGNPTSDKGKAGETYTHVHAMLLEAGNEHGFEVVDLTGENYGDSLQKVRDAIDDLDYVIVVGGDGMVSLGVNALGHSGKPLGIVAIGSGNDFARSMGLPIDRVQIAVEGIIGAIVRGSHIEVDMGHVTSLASAVRQDAHVNPEQAENLHESVSHEANAQEDQPDSMKVDKYYAGMLSCGMDASVNNRANHSRLPNGTLRYFAALMTELTRLKPYGYHLRAVLEDGSVDERDVLSPLLTVANSRYVGGGIFMSPQSQLDDGLLDVIWLEGMPSLAQCITAVANAYNGKILDQPIFHTQRVKSIEISHYAEGAEPPALMADGEYVGQLPVKVTAQEHSLQVLVPPAVAEYHGMEKSYEGESR</sequence>
<evidence type="ECO:0000256" key="9">
    <source>
        <dbReference type="SAM" id="MobiDB-lite"/>
    </source>
</evidence>
<keyword evidence="7" id="KW-0443">Lipid metabolism</keyword>
<dbReference type="PANTHER" id="PTHR12358:SF106">
    <property type="entry name" value="LIPID KINASE YEGS"/>
    <property type="match status" value="1"/>
</dbReference>
<dbReference type="GO" id="GO:0005886">
    <property type="term" value="C:plasma membrane"/>
    <property type="evidence" value="ECO:0007669"/>
    <property type="project" value="TreeGrafter"/>
</dbReference>
<comment type="similarity">
    <text evidence="2">Belongs to the diacylglycerol/lipid kinase family.</text>
</comment>
<organism evidence="10 11">
    <name type="scientific">Bifidobacterium tsurumiense</name>
    <dbReference type="NCBI Taxonomy" id="356829"/>
    <lineage>
        <taxon>Bacteria</taxon>
        <taxon>Bacillati</taxon>
        <taxon>Actinomycetota</taxon>
        <taxon>Actinomycetes</taxon>
        <taxon>Bifidobacteriales</taxon>
        <taxon>Bifidobacteriaceae</taxon>
        <taxon>Bifidobacterium</taxon>
    </lineage>
</organism>
<keyword evidence="7" id="KW-0444">Lipid biosynthesis</keyword>
<dbReference type="AlphaFoldDB" id="A0A087E934"/>
<dbReference type="GO" id="GO:0008654">
    <property type="term" value="P:phospholipid biosynthetic process"/>
    <property type="evidence" value="ECO:0007669"/>
    <property type="project" value="UniProtKB-KW"/>
</dbReference>
<protein>
    <submittedName>
        <fullName evidence="10">Diacylglycerol kinase</fullName>
        <ecNumber evidence="10">2.7.1.107</ecNumber>
    </submittedName>
</protein>
<dbReference type="SMART" id="SM00046">
    <property type="entry name" value="DAGKc"/>
    <property type="match status" value="1"/>
</dbReference>
<keyword evidence="5 10" id="KW-0418">Kinase</keyword>
<evidence type="ECO:0000313" key="11">
    <source>
        <dbReference type="Proteomes" id="UP000029080"/>
    </source>
</evidence>
<evidence type="ECO:0000256" key="1">
    <source>
        <dbReference type="ARBA" id="ARBA00001946"/>
    </source>
</evidence>
<dbReference type="Gene3D" id="2.60.200.40">
    <property type="match status" value="1"/>
</dbReference>
<evidence type="ECO:0000256" key="6">
    <source>
        <dbReference type="ARBA" id="ARBA00022840"/>
    </source>
</evidence>
<dbReference type="Proteomes" id="UP000029080">
    <property type="component" value="Unassembled WGS sequence"/>
</dbReference>
<dbReference type="GO" id="GO:0004143">
    <property type="term" value="F:ATP-dependent diacylglycerol kinase activity"/>
    <property type="evidence" value="ECO:0007669"/>
    <property type="project" value="UniProtKB-EC"/>
</dbReference>
<keyword evidence="3 10" id="KW-0808">Transferase</keyword>
<dbReference type="SUPFAM" id="SSF111331">
    <property type="entry name" value="NAD kinase/diacylglycerol kinase-like"/>
    <property type="match status" value="1"/>
</dbReference>
<dbReference type="eggNOG" id="COG1597">
    <property type="taxonomic scope" value="Bacteria"/>
</dbReference>
<dbReference type="EMBL" id="JGZU01000019">
    <property type="protein sequence ID" value="KFJ04285.1"/>
    <property type="molecule type" value="Genomic_DNA"/>
</dbReference>
<keyword evidence="6" id="KW-0067">ATP-binding</keyword>
<dbReference type="InterPro" id="IPR045540">
    <property type="entry name" value="YegS/DAGK_C"/>
</dbReference>
<feature type="region of interest" description="Disordered" evidence="9">
    <location>
        <begin position="1"/>
        <end position="21"/>
    </location>
</feature>
<dbReference type="InterPro" id="IPR050187">
    <property type="entry name" value="Lipid_Phosphate_FormReg"/>
</dbReference>
<dbReference type="InterPro" id="IPR017438">
    <property type="entry name" value="ATP-NAD_kinase_N"/>
</dbReference>
<dbReference type="OrthoDB" id="142078at2"/>
<dbReference type="Pfam" id="PF00781">
    <property type="entry name" value="DAGK_cat"/>
    <property type="match status" value="1"/>
</dbReference>
<dbReference type="RefSeq" id="WP_044259798.1">
    <property type="nucleotide sequence ID" value="NZ_JAXEUP010000064.1"/>
</dbReference>
<reference evidence="10 11" key="1">
    <citation type="submission" date="2014-03" db="EMBL/GenBank/DDBJ databases">
        <title>Genomics of Bifidobacteria.</title>
        <authorList>
            <person name="Ventura M."/>
            <person name="Milani C."/>
            <person name="Lugli G.A."/>
        </authorList>
    </citation>
    <scope>NUCLEOTIDE SEQUENCE [LARGE SCALE GENOMIC DNA]</scope>
    <source>
        <strain evidence="10 11">JCM 13495</strain>
    </source>
</reference>
<evidence type="ECO:0000256" key="7">
    <source>
        <dbReference type="ARBA" id="ARBA00023209"/>
    </source>
</evidence>
<evidence type="ECO:0000256" key="2">
    <source>
        <dbReference type="ARBA" id="ARBA00005983"/>
    </source>
</evidence>
<keyword evidence="8" id="KW-1208">Phospholipid metabolism</keyword>
<keyword evidence="7" id="KW-0594">Phospholipid biosynthesis</keyword>
<dbReference type="GO" id="GO:0005524">
    <property type="term" value="F:ATP binding"/>
    <property type="evidence" value="ECO:0007669"/>
    <property type="project" value="UniProtKB-KW"/>
</dbReference>
<dbReference type="PROSITE" id="PS50146">
    <property type="entry name" value="DAGK"/>
    <property type="match status" value="1"/>
</dbReference>
<dbReference type="STRING" id="356829.BITS_1382"/>
<accession>A0A087E934</accession>
<dbReference type="PANTHER" id="PTHR12358">
    <property type="entry name" value="SPHINGOSINE KINASE"/>
    <property type="match status" value="1"/>
</dbReference>
<dbReference type="EC" id="2.7.1.107" evidence="10"/>
<dbReference type="Pfam" id="PF19279">
    <property type="entry name" value="YegS_C"/>
    <property type="match status" value="1"/>
</dbReference>
<feature type="region of interest" description="Disordered" evidence="9">
    <location>
        <begin position="154"/>
        <end position="174"/>
    </location>
</feature>
<proteinExistence type="inferred from homology"/>
<comment type="caution">
    <text evidence="10">The sequence shown here is derived from an EMBL/GenBank/DDBJ whole genome shotgun (WGS) entry which is preliminary data.</text>
</comment>
<dbReference type="InterPro" id="IPR016064">
    <property type="entry name" value="NAD/diacylglycerol_kinase_sf"/>
</dbReference>
<dbReference type="InterPro" id="IPR001206">
    <property type="entry name" value="Diacylglycerol_kinase_cat_dom"/>
</dbReference>
<evidence type="ECO:0000313" key="10">
    <source>
        <dbReference type="EMBL" id="KFJ04285.1"/>
    </source>
</evidence>
<evidence type="ECO:0000256" key="8">
    <source>
        <dbReference type="ARBA" id="ARBA00023264"/>
    </source>
</evidence>
<keyword evidence="4" id="KW-0547">Nucleotide-binding</keyword>
<comment type="cofactor">
    <cofactor evidence="1">
        <name>Mg(2+)</name>
        <dbReference type="ChEBI" id="CHEBI:18420"/>
    </cofactor>
</comment>
<feature type="compositionally biased region" description="Basic and acidic residues" evidence="9">
    <location>
        <begin position="154"/>
        <end position="163"/>
    </location>
</feature>
<evidence type="ECO:0000256" key="5">
    <source>
        <dbReference type="ARBA" id="ARBA00022777"/>
    </source>
</evidence>
<name>A0A087E934_9BIFI</name>